<keyword evidence="1" id="KW-0472">Membrane</keyword>
<keyword evidence="1" id="KW-1133">Transmembrane helix</keyword>
<evidence type="ECO:0000313" key="3">
    <source>
        <dbReference type="EMBL" id="MFC6146813.1"/>
    </source>
</evidence>
<reference evidence="4" key="1">
    <citation type="journal article" date="2019" name="Int. J. Syst. Evol. Microbiol.">
        <title>The Global Catalogue of Microorganisms (GCM) 10K type strain sequencing project: providing services to taxonomists for standard genome sequencing and annotation.</title>
        <authorList>
            <consortium name="The Broad Institute Genomics Platform"/>
            <consortium name="The Broad Institute Genome Sequencing Center for Infectious Disease"/>
            <person name="Wu L."/>
            <person name="Ma J."/>
        </authorList>
    </citation>
    <scope>NUCLEOTIDE SEQUENCE [LARGE SCALE GENOMIC DNA]</scope>
    <source>
        <strain evidence="4">CCUG 51943</strain>
    </source>
</reference>
<accession>A0ABW1QCA3</accession>
<sequence>MQEPIKSSGRRRYRPGISIAAGVLSVAMIAPFVSPVVSPLSLPVASAQTATPAAGGSQHSTGVWEGEHTVSGFVFIDRGSGSKHYNANLGDEYIDGIQVSGYWIDEDGAKSPVYHTFSGEGALEAGHFSLFFAPWTDANGVQHTFNAPLGGEQVSIWATLPDGSQYQIAFQDSYPVGDAHKRSRAVWYPAWNRVGNWHISLQDKPDPSWLSLATPTGPRNDLNFPSTNDGQVVGTVFWDPWTNSADFLYPTVQADRGDILAEGITVVGSYVQDEVARRFDQWKNNNPNHTVVQFQAAQKQIMAAYTAETGKPAIAETVTSVTNAQGEYKLQFQGLWGNSHTSPGIFRPNWEGQGAWGDLASSPQSGSWLLGNWSSKHINANYMYVYPVLPEGVSATMSSFQSAMFAHPHDGDIGQGLVSVSGLSRWYNLNFPLYALDPRFDVTPFDAVSNPAMPGDTVQTTATGLVPGQTYHIQWQRSTPTGLVNVGEPCIAVAGPDATVPSCPLTVPTDITDTTIYSATLFQPAGDNRNVYGVDSFAVTPNAATTPLGSLGEPYTGTFTQDVPAGASVTYSATGLPNGLSIDPATGAITGTPVVAADGTSPVGTAQVVITSNITYADGKTGTTQRAVPISITDTPLADATLGQPYTQAIEPQGLPEGAIASGITVTGLPSGLTFDPATNTVSGTPDTVGEFDNVVVSYTVTLADGTEVQHQDTVPLNITGDLAAAFTPAYENTAAQPGTVVASQAPTFDNAYTTDVVETGAAPEGTTFAAGTLPDGYAAGTSADSLTPGQVFVDPQTGVVSVNPLPGGEASDLTIPVLVTYADGTTDTAAALFNVGADNAASLDPTYQLIDAQQGGNPVTVPAPLDQNGQQLPTGTTFTAGEGFPEWATLNEDGSITVAPGADVPVGPVELLVTVDYPDGSSEQIAATVNVVDQVAPVIDPIADVTVTEDKAIEPIVVTSDDPAAKVTVTGLPEGLSFDEAT</sequence>
<feature type="domain" description="Long Rib" evidence="2">
    <location>
        <begin position="724"/>
        <end position="836"/>
    </location>
</feature>
<dbReference type="Gene3D" id="2.60.40.10">
    <property type="entry name" value="Immunoglobulins"/>
    <property type="match status" value="3"/>
</dbReference>
<dbReference type="InterPro" id="IPR044055">
    <property type="entry name" value="RibLong"/>
</dbReference>
<dbReference type="SUPFAM" id="SSF49313">
    <property type="entry name" value="Cadherin-like"/>
    <property type="match status" value="2"/>
</dbReference>
<proteinExistence type="predicted"/>
<evidence type="ECO:0000259" key="2">
    <source>
        <dbReference type="Pfam" id="PF18957"/>
    </source>
</evidence>
<evidence type="ECO:0000256" key="1">
    <source>
        <dbReference type="SAM" id="Phobius"/>
    </source>
</evidence>
<dbReference type="RefSeq" id="WP_377001464.1">
    <property type="nucleotide sequence ID" value="NZ_JBHSQE010000006.1"/>
</dbReference>
<protein>
    <submittedName>
        <fullName evidence="3">Rib/alpha-like domain-containing protein</fullName>
    </submittedName>
</protein>
<dbReference type="Pfam" id="PF18957">
    <property type="entry name" value="RibLong"/>
    <property type="match status" value="2"/>
</dbReference>
<dbReference type="EMBL" id="JBHSQE010000006">
    <property type="protein sequence ID" value="MFC6146813.1"/>
    <property type="molecule type" value="Genomic_DNA"/>
</dbReference>
<feature type="transmembrane region" description="Helical" evidence="1">
    <location>
        <begin position="12"/>
        <end position="33"/>
    </location>
</feature>
<feature type="domain" description="Long Rib" evidence="2">
    <location>
        <begin position="842"/>
        <end position="932"/>
    </location>
</feature>
<name>A0ABW1QCA3_9CORY</name>
<dbReference type="Proteomes" id="UP001596244">
    <property type="component" value="Unassembled WGS sequence"/>
</dbReference>
<organism evidence="3 4">
    <name type="scientific">Corynebacterium nasicanis</name>
    <dbReference type="NCBI Taxonomy" id="1448267"/>
    <lineage>
        <taxon>Bacteria</taxon>
        <taxon>Bacillati</taxon>
        <taxon>Actinomycetota</taxon>
        <taxon>Actinomycetes</taxon>
        <taxon>Mycobacteriales</taxon>
        <taxon>Corynebacteriaceae</taxon>
        <taxon>Corynebacterium</taxon>
    </lineage>
</organism>
<keyword evidence="4" id="KW-1185">Reference proteome</keyword>
<dbReference type="Pfam" id="PF05345">
    <property type="entry name" value="He_PIG"/>
    <property type="match status" value="2"/>
</dbReference>
<evidence type="ECO:0000313" key="4">
    <source>
        <dbReference type="Proteomes" id="UP001596244"/>
    </source>
</evidence>
<dbReference type="NCBIfam" id="NF038186">
    <property type="entry name" value="YPDG_rpt"/>
    <property type="match status" value="2"/>
</dbReference>
<gene>
    <name evidence="3" type="ORF">ACFPUZ_08340</name>
</gene>
<dbReference type="InterPro" id="IPR013783">
    <property type="entry name" value="Ig-like_fold"/>
</dbReference>
<dbReference type="InterPro" id="IPR015919">
    <property type="entry name" value="Cadherin-like_sf"/>
</dbReference>
<feature type="non-terminal residue" evidence="3">
    <location>
        <position position="983"/>
    </location>
</feature>
<keyword evidence="1" id="KW-0812">Transmembrane</keyword>
<comment type="caution">
    <text evidence="3">The sequence shown here is derived from an EMBL/GenBank/DDBJ whole genome shotgun (WGS) entry which is preliminary data.</text>
</comment>